<name>A0ACB0KY69_TRIPR</name>
<gene>
    <name evidence="1" type="ORF">MILVUS5_LOCUS26984</name>
</gene>
<protein>
    <submittedName>
        <fullName evidence="1">Uncharacterized protein</fullName>
    </submittedName>
</protein>
<sequence>MDHELKVDVIDDEMVAEVGLRSVNSLKARDAIAPNFLHHGLAKGATIGISIVAIFGLGLLTFGSISAGLNSLHFFVKR</sequence>
<evidence type="ECO:0000313" key="1">
    <source>
        <dbReference type="EMBL" id="CAJ2661225.1"/>
    </source>
</evidence>
<dbReference type="Proteomes" id="UP001177021">
    <property type="component" value="Unassembled WGS sequence"/>
</dbReference>
<dbReference type="EMBL" id="CASHSV030000311">
    <property type="protein sequence ID" value="CAJ2661225.1"/>
    <property type="molecule type" value="Genomic_DNA"/>
</dbReference>
<comment type="caution">
    <text evidence="1">The sequence shown here is derived from an EMBL/GenBank/DDBJ whole genome shotgun (WGS) entry which is preliminary data.</text>
</comment>
<keyword evidence="2" id="KW-1185">Reference proteome</keyword>
<evidence type="ECO:0000313" key="2">
    <source>
        <dbReference type="Proteomes" id="UP001177021"/>
    </source>
</evidence>
<accession>A0ACB0KY69</accession>
<proteinExistence type="predicted"/>
<organism evidence="1 2">
    <name type="scientific">Trifolium pratense</name>
    <name type="common">Red clover</name>
    <dbReference type="NCBI Taxonomy" id="57577"/>
    <lineage>
        <taxon>Eukaryota</taxon>
        <taxon>Viridiplantae</taxon>
        <taxon>Streptophyta</taxon>
        <taxon>Embryophyta</taxon>
        <taxon>Tracheophyta</taxon>
        <taxon>Spermatophyta</taxon>
        <taxon>Magnoliopsida</taxon>
        <taxon>eudicotyledons</taxon>
        <taxon>Gunneridae</taxon>
        <taxon>Pentapetalae</taxon>
        <taxon>rosids</taxon>
        <taxon>fabids</taxon>
        <taxon>Fabales</taxon>
        <taxon>Fabaceae</taxon>
        <taxon>Papilionoideae</taxon>
        <taxon>50 kb inversion clade</taxon>
        <taxon>NPAAA clade</taxon>
        <taxon>Hologalegina</taxon>
        <taxon>IRL clade</taxon>
        <taxon>Trifolieae</taxon>
        <taxon>Trifolium</taxon>
    </lineage>
</organism>
<reference evidence="1" key="1">
    <citation type="submission" date="2023-10" db="EMBL/GenBank/DDBJ databases">
        <authorList>
            <person name="Rodriguez Cubillos JULIANA M."/>
            <person name="De Vega J."/>
        </authorList>
    </citation>
    <scope>NUCLEOTIDE SEQUENCE</scope>
</reference>